<feature type="transmembrane region" description="Helical" evidence="1">
    <location>
        <begin position="91"/>
        <end position="109"/>
    </location>
</feature>
<evidence type="ECO:0000313" key="2">
    <source>
        <dbReference type="EMBL" id="VAI11109.1"/>
    </source>
</evidence>
<feature type="transmembrane region" description="Helical" evidence="1">
    <location>
        <begin position="162"/>
        <end position="180"/>
    </location>
</feature>
<gene>
    <name evidence="2" type="ORF">TRITD_4Bv1G199220</name>
</gene>
<name>A0A9R0WHT3_TRITD</name>
<evidence type="ECO:0000256" key="1">
    <source>
        <dbReference type="SAM" id="Phobius"/>
    </source>
</evidence>
<proteinExistence type="predicted"/>
<keyword evidence="1" id="KW-0812">Transmembrane</keyword>
<keyword evidence="1" id="KW-1133">Transmembrane helix</keyword>
<organism evidence="2 3">
    <name type="scientific">Triticum turgidum subsp. durum</name>
    <name type="common">Durum wheat</name>
    <name type="synonym">Triticum durum</name>
    <dbReference type="NCBI Taxonomy" id="4567"/>
    <lineage>
        <taxon>Eukaryota</taxon>
        <taxon>Viridiplantae</taxon>
        <taxon>Streptophyta</taxon>
        <taxon>Embryophyta</taxon>
        <taxon>Tracheophyta</taxon>
        <taxon>Spermatophyta</taxon>
        <taxon>Magnoliopsida</taxon>
        <taxon>Liliopsida</taxon>
        <taxon>Poales</taxon>
        <taxon>Poaceae</taxon>
        <taxon>BOP clade</taxon>
        <taxon>Pooideae</taxon>
        <taxon>Triticodae</taxon>
        <taxon>Triticeae</taxon>
        <taxon>Triticinae</taxon>
        <taxon>Triticum</taxon>
    </lineage>
</organism>
<dbReference type="OMA" id="CIICIFI"/>
<protein>
    <submittedName>
        <fullName evidence="2">Uncharacterized protein</fullName>
    </submittedName>
</protein>
<feature type="transmembrane region" description="Helical" evidence="1">
    <location>
        <begin position="47"/>
        <end position="71"/>
    </location>
</feature>
<evidence type="ECO:0000313" key="3">
    <source>
        <dbReference type="Proteomes" id="UP000324705"/>
    </source>
</evidence>
<reference evidence="2 3" key="1">
    <citation type="submission" date="2017-09" db="EMBL/GenBank/DDBJ databases">
        <authorList>
            <consortium name="International Durum Wheat Genome Sequencing Consortium (IDWGSC)"/>
            <person name="Milanesi L."/>
        </authorList>
    </citation>
    <scope>NUCLEOTIDE SEQUENCE [LARGE SCALE GENOMIC DNA]</scope>
    <source>
        <strain evidence="3">cv. Svevo</strain>
    </source>
</reference>
<sequence>MDWWDCIICIFISVFNCYCPFYLHVHPLQVERVELSNSPDRWRVKKIIASGVASGSYIILSTAIFFRAATLPDFFSYKFEGRSLMGSDEEIRAALFLQMSIVNQAVLFVNSDNCYLIRCPGPVVACTFIFTQMVALATHKAVYGDLDLALPKGVGCLRAGLIWLYNFVVLMTPVLICHSWRRANMTTEKLLTVCIHSASCVWLCSGHCM</sequence>
<dbReference type="Gene3D" id="1.20.1110.10">
    <property type="entry name" value="Calcium-transporting ATPase, transmembrane domain"/>
    <property type="match status" value="1"/>
</dbReference>
<feature type="transmembrane region" description="Helical" evidence="1">
    <location>
        <begin position="121"/>
        <end position="142"/>
    </location>
</feature>
<dbReference type="PANTHER" id="PTHR42861">
    <property type="entry name" value="CALCIUM-TRANSPORTING ATPASE"/>
    <property type="match status" value="1"/>
</dbReference>
<dbReference type="EMBL" id="LT934118">
    <property type="protein sequence ID" value="VAI11109.1"/>
    <property type="molecule type" value="Genomic_DNA"/>
</dbReference>
<dbReference type="Gramene" id="TRITD4Bv1G199220.1">
    <property type="protein sequence ID" value="TRITD4Bv1G199220.1"/>
    <property type="gene ID" value="TRITD4Bv1G199220"/>
</dbReference>
<keyword evidence="1" id="KW-0472">Membrane</keyword>
<keyword evidence="3" id="KW-1185">Reference proteome</keyword>
<dbReference type="AlphaFoldDB" id="A0A9R0WHT3"/>
<dbReference type="Proteomes" id="UP000324705">
    <property type="component" value="Chromosome 4B"/>
</dbReference>
<accession>A0A9R0WHT3</accession>